<evidence type="ECO:0000313" key="3">
    <source>
        <dbReference type="Proteomes" id="UP000251891"/>
    </source>
</evidence>
<keyword evidence="1" id="KW-0472">Membrane</keyword>
<dbReference type="EMBL" id="QLYX01000005">
    <property type="protein sequence ID" value="RAY14968.1"/>
    <property type="molecule type" value="Genomic_DNA"/>
</dbReference>
<dbReference type="Proteomes" id="UP000251891">
    <property type="component" value="Unassembled WGS sequence"/>
</dbReference>
<sequence>MSIAQLTTTAPGTAAGRTAPRNRALLACGVAAGPVFAAVAAAQVLTRDGFDLGRHALSLLSLGDLGWIQIANFVVAGALSIAAATGLRRLPHGGGGGTWGPRLVAGYGAGLIAAGLFVADPSTGFPAGAPEGMPESLSWHGILHGVAAPVAFLSLLAGCAVFARRNAARGRRGRAAADVATIVTVLALLAWPDHGTFSVRLAAASAVVFAWLAVTSADALTDPE</sequence>
<keyword evidence="1" id="KW-0812">Transmembrane</keyword>
<accession>A0A365H7H2</accession>
<dbReference type="AlphaFoldDB" id="A0A365H7H2"/>
<evidence type="ECO:0000313" key="2">
    <source>
        <dbReference type="EMBL" id="RAY14968.1"/>
    </source>
</evidence>
<feature type="transmembrane region" description="Helical" evidence="1">
    <location>
        <begin position="139"/>
        <end position="163"/>
    </location>
</feature>
<feature type="transmembrane region" description="Helical" evidence="1">
    <location>
        <begin position="24"/>
        <end position="45"/>
    </location>
</feature>
<organism evidence="2 3">
    <name type="scientific">Actinomadura craniellae</name>
    <dbReference type="NCBI Taxonomy" id="2231787"/>
    <lineage>
        <taxon>Bacteria</taxon>
        <taxon>Bacillati</taxon>
        <taxon>Actinomycetota</taxon>
        <taxon>Actinomycetes</taxon>
        <taxon>Streptosporangiales</taxon>
        <taxon>Thermomonosporaceae</taxon>
        <taxon>Actinomadura</taxon>
    </lineage>
</organism>
<reference evidence="2 3" key="1">
    <citation type="submission" date="2018-06" db="EMBL/GenBank/DDBJ databases">
        <title>Actinomadura craniellae sp. nov. isolated from marine sponge Craniella sp.</title>
        <authorList>
            <person name="Li L."/>
            <person name="Xu Q.H."/>
            <person name="Lin H.W."/>
            <person name="Lu Y.H."/>
        </authorList>
    </citation>
    <scope>NUCLEOTIDE SEQUENCE [LARGE SCALE GENOMIC DNA]</scope>
    <source>
        <strain evidence="2 3">LHW63021</strain>
    </source>
</reference>
<name>A0A365H7H2_9ACTN</name>
<feature type="transmembrane region" description="Helical" evidence="1">
    <location>
        <begin position="99"/>
        <end position="119"/>
    </location>
</feature>
<evidence type="ECO:0000256" key="1">
    <source>
        <dbReference type="SAM" id="Phobius"/>
    </source>
</evidence>
<gene>
    <name evidence="2" type="ORF">DPM19_14230</name>
</gene>
<keyword evidence="3" id="KW-1185">Reference proteome</keyword>
<proteinExistence type="predicted"/>
<dbReference type="OrthoDB" id="8159487at2"/>
<keyword evidence="1" id="KW-1133">Transmembrane helix</keyword>
<feature type="transmembrane region" description="Helical" evidence="1">
    <location>
        <begin position="65"/>
        <end position="87"/>
    </location>
</feature>
<dbReference type="Pfam" id="PF06197">
    <property type="entry name" value="DUF998"/>
    <property type="match status" value="1"/>
</dbReference>
<dbReference type="InterPro" id="IPR009339">
    <property type="entry name" value="DUF998"/>
</dbReference>
<dbReference type="RefSeq" id="WP_111867568.1">
    <property type="nucleotide sequence ID" value="NZ_QLYX01000005.1"/>
</dbReference>
<comment type="caution">
    <text evidence="2">The sequence shown here is derived from an EMBL/GenBank/DDBJ whole genome shotgun (WGS) entry which is preliminary data.</text>
</comment>
<protein>
    <submittedName>
        <fullName evidence="2">DUF998 domain-containing protein</fullName>
    </submittedName>
</protein>